<dbReference type="PANTHER" id="PTHR18964">
    <property type="entry name" value="ROK (REPRESSOR, ORF, KINASE) FAMILY"/>
    <property type="match status" value="1"/>
</dbReference>
<dbReference type="Pfam" id="PF00480">
    <property type="entry name" value="ROK"/>
    <property type="match status" value="1"/>
</dbReference>
<protein>
    <submittedName>
        <fullName evidence="2">ROK family protein</fullName>
    </submittedName>
</protein>
<dbReference type="EMBL" id="BAAAFA010000001">
    <property type="protein sequence ID" value="GAA0811985.1"/>
    <property type="molecule type" value="Genomic_DNA"/>
</dbReference>
<gene>
    <name evidence="2" type="ORF">GCM10009111_05280</name>
</gene>
<evidence type="ECO:0000313" key="3">
    <source>
        <dbReference type="Proteomes" id="UP001500021"/>
    </source>
</evidence>
<dbReference type="InterPro" id="IPR000600">
    <property type="entry name" value="ROK"/>
</dbReference>
<reference evidence="2 3" key="1">
    <citation type="journal article" date="2019" name="Int. J. Syst. Evol. Microbiol.">
        <title>The Global Catalogue of Microorganisms (GCM) 10K type strain sequencing project: providing services to taxonomists for standard genome sequencing and annotation.</title>
        <authorList>
            <consortium name="The Broad Institute Genomics Platform"/>
            <consortium name="The Broad Institute Genome Sequencing Center for Infectious Disease"/>
            <person name="Wu L."/>
            <person name="Ma J."/>
        </authorList>
    </citation>
    <scope>NUCLEOTIDE SEQUENCE [LARGE SCALE GENOMIC DNA]</scope>
    <source>
        <strain evidence="2 3">JCM 15608</strain>
    </source>
</reference>
<sequence length="291" mass="31617">MKQLSIVAIDLGGTKINLGLYRNGVIERKIYKPFDAQMNLPDSIAFIKTCIDEIKVEDTYAIAIGVPSIVDVKQGIVFDAVNIKSWTTVTLKSDLEALTHLPVYVNNDVNCFVKGEHLLKVSSGVEDMIGLCLGTGLGSGIVLQNKLYEGHNGCAGEVGGIPYLDGTFDEYCSGNFFKTHYQECGSVLAEKARQGDTQALLAFDEFGRHLATAISHLLLLVDPQVIVLGGSVAKSFDLFIEPLWRNLAGFQYKSVIDNLIIIQSTQEDSALIGAAHLYMDSITTALLLEAV</sequence>
<dbReference type="RefSeq" id="WP_215978371.1">
    <property type="nucleotide sequence ID" value="NZ_BAAAFA010000001.1"/>
</dbReference>
<comment type="caution">
    <text evidence="2">The sequence shown here is derived from an EMBL/GenBank/DDBJ whole genome shotgun (WGS) entry which is preliminary data.</text>
</comment>
<comment type="similarity">
    <text evidence="1">Belongs to the ROK (NagC/XylR) family.</text>
</comment>
<organism evidence="2 3">
    <name type="scientific">Colwellia asteriadis</name>
    <dbReference type="NCBI Taxonomy" id="517723"/>
    <lineage>
        <taxon>Bacteria</taxon>
        <taxon>Pseudomonadati</taxon>
        <taxon>Pseudomonadota</taxon>
        <taxon>Gammaproteobacteria</taxon>
        <taxon>Alteromonadales</taxon>
        <taxon>Colwelliaceae</taxon>
        <taxon>Colwellia</taxon>
    </lineage>
</organism>
<proteinExistence type="inferred from homology"/>
<keyword evidence="3" id="KW-1185">Reference proteome</keyword>
<dbReference type="Proteomes" id="UP001500021">
    <property type="component" value="Unassembled WGS sequence"/>
</dbReference>
<dbReference type="PANTHER" id="PTHR18964:SF149">
    <property type="entry name" value="BIFUNCTIONAL UDP-N-ACETYLGLUCOSAMINE 2-EPIMERASE_N-ACETYLMANNOSAMINE KINASE"/>
    <property type="match status" value="1"/>
</dbReference>
<accession>A0ABN1L3D5</accession>
<evidence type="ECO:0000313" key="2">
    <source>
        <dbReference type="EMBL" id="GAA0811985.1"/>
    </source>
</evidence>
<evidence type="ECO:0000256" key="1">
    <source>
        <dbReference type="ARBA" id="ARBA00006479"/>
    </source>
</evidence>
<name>A0ABN1L3D5_9GAMM</name>